<feature type="signal peptide" evidence="5">
    <location>
        <begin position="1"/>
        <end position="18"/>
    </location>
</feature>
<dbReference type="SUPFAM" id="SSF90209">
    <property type="entry name" value="Ran binding protein zinc finger-like"/>
    <property type="match status" value="1"/>
</dbReference>
<keyword evidence="3" id="KW-0862">Zinc</keyword>
<protein>
    <recommendedName>
        <fullName evidence="6">RanBP2-type domain-containing protein</fullName>
    </recommendedName>
</protein>
<dbReference type="Pfam" id="PF00641">
    <property type="entry name" value="Zn_ribbon_RanBP"/>
    <property type="match status" value="1"/>
</dbReference>
<evidence type="ECO:0000256" key="5">
    <source>
        <dbReference type="SAM" id="SignalP"/>
    </source>
</evidence>
<gene>
    <name evidence="7" type="ORF">CTAYLR_005140</name>
</gene>
<proteinExistence type="predicted"/>
<keyword evidence="5" id="KW-0732">Signal</keyword>
<dbReference type="InterPro" id="IPR036443">
    <property type="entry name" value="Znf_RanBP2_sf"/>
</dbReference>
<evidence type="ECO:0000256" key="2">
    <source>
        <dbReference type="ARBA" id="ARBA00022771"/>
    </source>
</evidence>
<evidence type="ECO:0000256" key="4">
    <source>
        <dbReference type="PROSITE-ProRule" id="PRU00322"/>
    </source>
</evidence>
<dbReference type="SMART" id="SM00547">
    <property type="entry name" value="ZnF_RBZ"/>
    <property type="match status" value="1"/>
</dbReference>
<feature type="chain" id="PRO_5042224562" description="RanBP2-type domain-containing protein" evidence="5">
    <location>
        <begin position="19"/>
        <end position="110"/>
    </location>
</feature>
<evidence type="ECO:0000313" key="7">
    <source>
        <dbReference type="EMBL" id="KAJ8603487.1"/>
    </source>
</evidence>
<keyword evidence="8" id="KW-1185">Reference proteome</keyword>
<evidence type="ECO:0000256" key="3">
    <source>
        <dbReference type="ARBA" id="ARBA00022833"/>
    </source>
</evidence>
<dbReference type="GO" id="GO:0008270">
    <property type="term" value="F:zinc ion binding"/>
    <property type="evidence" value="ECO:0007669"/>
    <property type="project" value="UniProtKB-KW"/>
</dbReference>
<organism evidence="7 8">
    <name type="scientific">Chrysophaeum taylorii</name>
    <dbReference type="NCBI Taxonomy" id="2483200"/>
    <lineage>
        <taxon>Eukaryota</taxon>
        <taxon>Sar</taxon>
        <taxon>Stramenopiles</taxon>
        <taxon>Ochrophyta</taxon>
        <taxon>Pelagophyceae</taxon>
        <taxon>Pelagomonadales</taxon>
        <taxon>Pelagomonadaceae</taxon>
        <taxon>Chrysophaeum</taxon>
    </lineage>
</organism>
<reference evidence="7" key="1">
    <citation type="submission" date="2023-01" db="EMBL/GenBank/DDBJ databases">
        <title>Metagenome sequencing of chrysophaentin producing Chrysophaeum taylorii.</title>
        <authorList>
            <person name="Davison J."/>
            <person name="Bewley C."/>
        </authorList>
    </citation>
    <scope>NUCLEOTIDE SEQUENCE</scope>
    <source>
        <strain evidence="7">NIES-1699</strain>
    </source>
</reference>
<dbReference type="Gene3D" id="4.10.1060.10">
    <property type="entry name" value="Zinc finger, RanBP2-type"/>
    <property type="match status" value="1"/>
</dbReference>
<evidence type="ECO:0000259" key="6">
    <source>
        <dbReference type="PROSITE" id="PS50199"/>
    </source>
</evidence>
<dbReference type="EMBL" id="JAQMWT010000350">
    <property type="protein sequence ID" value="KAJ8603487.1"/>
    <property type="molecule type" value="Genomic_DNA"/>
</dbReference>
<dbReference type="AlphaFoldDB" id="A0AAD7UFW2"/>
<keyword evidence="2 4" id="KW-0863">Zinc-finger</keyword>
<dbReference type="PROSITE" id="PS50199">
    <property type="entry name" value="ZF_RANBP2_2"/>
    <property type="match status" value="1"/>
</dbReference>
<keyword evidence="1" id="KW-0479">Metal-binding</keyword>
<dbReference type="InterPro" id="IPR001876">
    <property type="entry name" value="Znf_RanBP2"/>
</dbReference>
<name>A0AAD7UFW2_9STRA</name>
<evidence type="ECO:0000256" key="1">
    <source>
        <dbReference type="ARBA" id="ARBA00022723"/>
    </source>
</evidence>
<comment type="caution">
    <text evidence="7">The sequence shown here is derived from an EMBL/GenBank/DDBJ whole genome shotgun (WGS) entry which is preliminary data.</text>
</comment>
<evidence type="ECO:0000313" key="8">
    <source>
        <dbReference type="Proteomes" id="UP001230188"/>
    </source>
</evidence>
<feature type="domain" description="RanBP2-type" evidence="6">
    <location>
        <begin position="25"/>
        <end position="53"/>
    </location>
</feature>
<sequence>MYRRLLLVLVVVVAYTRPQQPPPRKPGDWDCTCGTVNFAKRLHCYRCGKPGPKKKRQQWWEQDFDPPSVAAKVLEDADATRLGDEHFRQPSFNPRVKPPSPALPEVYEAI</sequence>
<dbReference type="Proteomes" id="UP001230188">
    <property type="component" value="Unassembled WGS sequence"/>
</dbReference>
<accession>A0AAD7UFW2</accession>